<evidence type="ECO:0000256" key="1">
    <source>
        <dbReference type="ARBA" id="ARBA00001946"/>
    </source>
</evidence>
<dbReference type="SUPFAM" id="SSF81891">
    <property type="entry name" value="Poly A polymerase C-terminal region-like"/>
    <property type="match status" value="1"/>
</dbReference>
<protein>
    <submittedName>
        <fullName evidence="14">tRNA nucleotidyltransferase (CCA-adding enzyme)</fullName>
    </submittedName>
</protein>
<dbReference type="Gene3D" id="1.10.246.80">
    <property type="match status" value="1"/>
</dbReference>
<dbReference type="EMBL" id="FWXH01000041">
    <property type="protein sequence ID" value="SMC29320.1"/>
    <property type="molecule type" value="Genomic_DNA"/>
</dbReference>
<evidence type="ECO:0000256" key="9">
    <source>
        <dbReference type="RuleBase" id="RU003953"/>
    </source>
</evidence>
<dbReference type="STRING" id="1121291.SAMN02745134_03848"/>
<dbReference type="SUPFAM" id="SSF81301">
    <property type="entry name" value="Nucleotidyltransferase"/>
    <property type="match status" value="1"/>
</dbReference>
<dbReference type="InterPro" id="IPR043519">
    <property type="entry name" value="NT_sf"/>
</dbReference>
<dbReference type="InterPro" id="IPR032828">
    <property type="entry name" value="PolyA_RNA-bd"/>
</dbReference>
<keyword evidence="2 9" id="KW-0808">Transferase</keyword>
<dbReference type="InterPro" id="IPR002646">
    <property type="entry name" value="PolA_pol_head_dom"/>
</dbReference>
<keyword evidence="15" id="KW-1185">Reference proteome</keyword>
<keyword evidence="3" id="KW-0819">tRNA processing</keyword>
<reference evidence="14 15" key="1">
    <citation type="submission" date="2017-04" db="EMBL/GenBank/DDBJ databases">
        <authorList>
            <person name="Afonso C.L."/>
            <person name="Miller P.J."/>
            <person name="Scott M.A."/>
            <person name="Spackman E."/>
            <person name="Goraichik I."/>
            <person name="Dimitrov K.M."/>
            <person name="Suarez D.L."/>
            <person name="Swayne D.E."/>
        </authorList>
    </citation>
    <scope>NUCLEOTIDE SEQUENCE [LARGE SCALE GENOMIC DNA]</scope>
    <source>
        <strain evidence="14 15">DSM 12555</strain>
    </source>
</reference>
<name>A0A1W1XZC7_9CLOT</name>
<accession>A0A1W1XZC7</accession>
<dbReference type="Gene3D" id="1.10.3090.10">
    <property type="entry name" value="cca-adding enzyme, domain 2"/>
    <property type="match status" value="1"/>
</dbReference>
<dbReference type="CDD" id="cd00077">
    <property type="entry name" value="HDc"/>
    <property type="match status" value="1"/>
</dbReference>
<evidence type="ECO:0000313" key="14">
    <source>
        <dbReference type="EMBL" id="SMC29320.1"/>
    </source>
</evidence>
<evidence type="ECO:0000256" key="4">
    <source>
        <dbReference type="ARBA" id="ARBA00022695"/>
    </source>
</evidence>
<sequence>MKIILPDAVNFIITTLQKNGFEAYAVGGCIRDSILNKVPKDWDITTSASPTDVINLFHKTIPTGLKHGTVTVIVDKFHYEVTTYRIDGEYTDNRHPDNVLFTKSLYEDLQRRDFTINALAFNYLDGLKDPFNGKTDILNGIIRCVGVPDLRFEEDALRLLRAVRFSCEHNFKIDKATFDSIIKNFRLIESISIERIRDEFSKILLSETPSLGIKTLNATNLLKLIMPELSLCVGFNQHNPHHNKDVFEHIMLVLDNTKKNLTLRLAALLHDIGKPKCFTLDANGIGHFYGHNKISFQISKEILKRLRYDNYTIDTVGILIKEHMVLANKMKEASIKKFISRVGTSNLPLLFNLLEADLLGHKPPHDFSKIDYFKTSISEILDRKEPFSLNQLAINGSDLINLGYIKGPKIGFILNEILDLVLENPSLNTKEKLLEIAKNKL</sequence>
<comment type="cofactor">
    <cofactor evidence="1">
        <name>Mg(2+)</name>
        <dbReference type="ChEBI" id="CHEBI:18420"/>
    </cofactor>
</comment>
<dbReference type="PANTHER" id="PTHR46173:SF1">
    <property type="entry name" value="CCA TRNA NUCLEOTIDYLTRANSFERASE 1, MITOCHONDRIAL"/>
    <property type="match status" value="1"/>
</dbReference>
<proteinExistence type="inferred from homology"/>
<evidence type="ECO:0000259" key="10">
    <source>
        <dbReference type="Pfam" id="PF01743"/>
    </source>
</evidence>
<keyword evidence="7" id="KW-0460">Magnesium</keyword>
<feature type="domain" description="tRNA nucleotidyltransferase/poly(A) polymerase RNA and SrmB- binding" evidence="12">
    <location>
        <begin position="170"/>
        <end position="229"/>
    </location>
</feature>
<keyword evidence="4" id="KW-0548">Nucleotidyltransferase</keyword>
<dbReference type="PANTHER" id="PTHR46173">
    <property type="entry name" value="CCA TRNA NUCLEOTIDYLTRANSFERASE 1, MITOCHONDRIAL"/>
    <property type="match status" value="1"/>
</dbReference>
<organism evidence="14 15">
    <name type="scientific">Clostridium acidisoli DSM 12555</name>
    <dbReference type="NCBI Taxonomy" id="1121291"/>
    <lineage>
        <taxon>Bacteria</taxon>
        <taxon>Bacillati</taxon>
        <taxon>Bacillota</taxon>
        <taxon>Clostridia</taxon>
        <taxon>Eubacteriales</taxon>
        <taxon>Clostridiaceae</taxon>
        <taxon>Clostridium</taxon>
    </lineage>
</organism>
<evidence type="ECO:0000259" key="11">
    <source>
        <dbReference type="Pfam" id="PF01966"/>
    </source>
</evidence>
<feature type="domain" description="CCA-adding enzyme C-terminal" evidence="13">
    <location>
        <begin position="381"/>
        <end position="437"/>
    </location>
</feature>
<evidence type="ECO:0000256" key="2">
    <source>
        <dbReference type="ARBA" id="ARBA00022679"/>
    </source>
</evidence>
<comment type="similarity">
    <text evidence="9">Belongs to the tRNA nucleotidyltransferase/poly(A) polymerase family.</text>
</comment>
<keyword evidence="6" id="KW-0547">Nucleotide-binding</keyword>
<feature type="domain" description="Poly A polymerase head" evidence="10">
    <location>
        <begin position="23"/>
        <end position="143"/>
    </location>
</feature>
<dbReference type="AlphaFoldDB" id="A0A1W1XZC7"/>
<evidence type="ECO:0000256" key="6">
    <source>
        <dbReference type="ARBA" id="ARBA00022741"/>
    </source>
</evidence>
<dbReference type="InterPro" id="IPR006674">
    <property type="entry name" value="HD_domain"/>
</dbReference>
<dbReference type="GO" id="GO:0000166">
    <property type="term" value="F:nucleotide binding"/>
    <property type="evidence" value="ECO:0007669"/>
    <property type="project" value="UniProtKB-KW"/>
</dbReference>
<evidence type="ECO:0000256" key="8">
    <source>
        <dbReference type="ARBA" id="ARBA00022884"/>
    </source>
</evidence>
<dbReference type="RefSeq" id="WP_139796100.1">
    <property type="nucleotide sequence ID" value="NZ_FWXH01000041.1"/>
</dbReference>
<evidence type="ECO:0000259" key="13">
    <source>
        <dbReference type="Pfam" id="PF13735"/>
    </source>
</evidence>
<dbReference type="CDD" id="cd05398">
    <property type="entry name" value="NT_ClassII-CCAase"/>
    <property type="match status" value="1"/>
</dbReference>
<evidence type="ECO:0000259" key="12">
    <source>
        <dbReference type="Pfam" id="PF12627"/>
    </source>
</evidence>
<dbReference type="GO" id="GO:0008033">
    <property type="term" value="P:tRNA processing"/>
    <property type="evidence" value="ECO:0007669"/>
    <property type="project" value="UniProtKB-KW"/>
</dbReference>
<dbReference type="GO" id="GO:0000049">
    <property type="term" value="F:tRNA binding"/>
    <property type="evidence" value="ECO:0007669"/>
    <property type="project" value="TreeGrafter"/>
</dbReference>
<dbReference type="GO" id="GO:0046872">
    <property type="term" value="F:metal ion binding"/>
    <property type="evidence" value="ECO:0007669"/>
    <property type="project" value="UniProtKB-KW"/>
</dbReference>
<evidence type="ECO:0000313" key="15">
    <source>
        <dbReference type="Proteomes" id="UP000192468"/>
    </source>
</evidence>
<dbReference type="Proteomes" id="UP000192468">
    <property type="component" value="Unassembled WGS sequence"/>
</dbReference>
<dbReference type="Pfam" id="PF01966">
    <property type="entry name" value="HD"/>
    <property type="match status" value="1"/>
</dbReference>
<dbReference type="InterPro" id="IPR050264">
    <property type="entry name" value="Bact_CCA-adding_enz_type3_sf"/>
</dbReference>
<dbReference type="Pfam" id="PF12627">
    <property type="entry name" value="PolyA_pol_RNAbd"/>
    <property type="match status" value="1"/>
</dbReference>
<dbReference type="OrthoDB" id="9805698at2"/>
<gene>
    <name evidence="14" type="ORF">SAMN02745134_03848</name>
</gene>
<feature type="domain" description="HD" evidence="11">
    <location>
        <begin position="258"/>
        <end position="328"/>
    </location>
</feature>
<dbReference type="Pfam" id="PF01743">
    <property type="entry name" value="PolyA_pol"/>
    <property type="match status" value="1"/>
</dbReference>
<evidence type="ECO:0000256" key="5">
    <source>
        <dbReference type="ARBA" id="ARBA00022723"/>
    </source>
</evidence>
<keyword evidence="5" id="KW-0479">Metal-binding</keyword>
<dbReference type="InterPro" id="IPR032810">
    <property type="entry name" value="CCA-adding_enz_C"/>
</dbReference>
<dbReference type="GO" id="GO:0016779">
    <property type="term" value="F:nucleotidyltransferase activity"/>
    <property type="evidence" value="ECO:0007669"/>
    <property type="project" value="UniProtKB-KW"/>
</dbReference>
<dbReference type="Pfam" id="PF13735">
    <property type="entry name" value="tRNA_NucTran2_2"/>
    <property type="match status" value="1"/>
</dbReference>
<keyword evidence="8 9" id="KW-0694">RNA-binding</keyword>
<evidence type="ECO:0000256" key="3">
    <source>
        <dbReference type="ARBA" id="ARBA00022694"/>
    </source>
</evidence>
<dbReference type="InterPro" id="IPR003607">
    <property type="entry name" value="HD/PDEase_dom"/>
</dbReference>
<dbReference type="Gene3D" id="3.30.460.10">
    <property type="entry name" value="Beta Polymerase, domain 2"/>
    <property type="match status" value="1"/>
</dbReference>
<evidence type="ECO:0000256" key="7">
    <source>
        <dbReference type="ARBA" id="ARBA00022842"/>
    </source>
</evidence>